<evidence type="ECO:0000313" key="1">
    <source>
        <dbReference type="EMBL" id="KAK2105465.1"/>
    </source>
</evidence>
<dbReference type="EMBL" id="JASSZA010000007">
    <property type="protein sequence ID" value="KAK2105465.1"/>
    <property type="molecule type" value="Genomic_DNA"/>
</dbReference>
<organism evidence="1 2">
    <name type="scientific">Saguinus oedipus</name>
    <name type="common">Cotton-top tamarin</name>
    <name type="synonym">Oedipomidas oedipus</name>
    <dbReference type="NCBI Taxonomy" id="9490"/>
    <lineage>
        <taxon>Eukaryota</taxon>
        <taxon>Metazoa</taxon>
        <taxon>Chordata</taxon>
        <taxon>Craniata</taxon>
        <taxon>Vertebrata</taxon>
        <taxon>Euteleostomi</taxon>
        <taxon>Mammalia</taxon>
        <taxon>Eutheria</taxon>
        <taxon>Euarchontoglires</taxon>
        <taxon>Primates</taxon>
        <taxon>Haplorrhini</taxon>
        <taxon>Platyrrhini</taxon>
        <taxon>Cebidae</taxon>
        <taxon>Callitrichinae</taxon>
        <taxon>Saguinus</taxon>
    </lineage>
</organism>
<comment type="caution">
    <text evidence="1">The sequence shown here is derived from an EMBL/GenBank/DDBJ whole genome shotgun (WGS) entry which is preliminary data.</text>
</comment>
<reference evidence="1 2" key="1">
    <citation type="submission" date="2023-05" db="EMBL/GenBank/DDBJ databases">
        <title>B98-5 Cell Line De Novo Hybrid Assembly: An Optical Mapping Approach.</title>
        <authorList>
            <person name="Kananen K."/>
            <person name="Auerbach J.A."/>
            <person name="Kautto E."/>
            <person name="Blachly J.S."/>
        </authorList>
    </citation>
    <scope>NUCLEOTIDE SEQUENCE [LARGE SCALE GENOMIC DNA]</scope>
    <source>
        <strain evidence="1">B95-8</strain>
        <tissue evidence="1">Cell line</tissue>
    </source>
</reference>
<protein>
    <submittedName>
        <fullName evidence="1">Uncharacterized protein</fullName>
    </submittedName>
</protein>
<name>A0ABQ9V8R7_SAGOE</name>
<dbReference type="Proteomes" id="UP001266305">
    <property type="component" value="Unassembled WGS sequence"/>
</dbReference>
<evidence type="ECO:0000313" key="2">
    <source>
        <dbReference type="Proteomes" id="UP001266305"/>
    </source>
</evidence>
<keyword evidence="2" id="KW-1185">Reference proteome</keyword>
<gene>
    <name evidence="1" type="ORF">P7K49_014979</name>
</gene>
<sequence length="106" mass="11367">MPSDTGAAMDEPQSQSSRKACLGCTPVRAATESSCCCHHKPPRATGTQAQIPGGTSLQALRSGWVSSRETGKREAHATLMVLVTSVVVVMYTQKLSSWAEFTVQLW</sequence>
<proteinExistence type="predicted"/>
<accession>A0ABQ9V8R7</accession>